<reference evidence="2 3" key="2">
    <citation type="journal article" date="2015" name="Genome Announc.">
        <title>Complete Genome Sequence of Hyperthermophilic Piezophilic Archaeon Palaeococcus pacificus DY20341T, Isolated from Deep-Sea Hydrothermal Sediments.</title>
        <authorList>
            <person name="Zeng X."/>
            <person name="Jebbar M."/>
            <person name="Shao Z."/>
        </authorList>
    </citation>
    <scope>NUCLEOTIDE SEQUENCE [LARGE SCALE GENOMIC DNA]</scope>
    <source>
        <strain evidence="2 3">DY20341</strain>
    </source>
</reference>
<organism evidence="2 3">
    <name type="scientific">Palaeococcus pacificus DY20341</name>
    <dbReference type="NCBI Taxonomy" id="1343739"/>
    <lineage>
        <taxon>Archaea</taxon>
        <taxon>Methanobacteriati</taxon>
        <taxon>Methanobacteriota</taxon>
        <taxon>Thermococci</taxon>
        <taxon>Thermococcales</taxon>
        <taxon>Thermococcaceae</taxon>
        <taxon>Palaeococcus</taxon>
    </lineage>
</organism>
<dbReference type="HOGENOM" id="CLU_186536_0_0_2"/>
<sequence>MLKKRVCKDLYEEIERLEKSIIELEDEIIILKAQLKAKTEEVNSLAIENANLRYKLERLQKTYSQMVEILKKIKFPIILLDEDSESEK</sequence>
<protein>
    <recommendedName>
        <fullName evidence="4">Cell division protein ZapB</fullName>
    </recommendedName>
</protein>
<dbReference type="STRING" id="1343739.PAP_09575"/>
<reference evidence="3" key="1">
    <citation type="submission" date="2013-06" db="EMBL/GenBank/DDBJ databases">
        <title>Complete Genome Sequence of Hyperthermophilic Palaeococcus pacificus DY20341T, Isolated from a Deep-Sea Hydrothermal Sediments.</title>
        <authorList>
            <person name="Zeng X."/>
            <person name="Shao Z."/>
        </authorList>
    </citation>
    <scope>NUCLEOTIDE SEQUENCE [LARGE SCALE GENOMIC DNA]</scope>
    <source>
        <strain evidence="3">DY20341</strain>
    </source>
</reference>
<name>A0A075LU97_9EURY</name>
<evidence type="ECO:0000313" key="2">
    <source>
        <dbReference type="EMBL" id="AIF70290.1"/>
    </source>
</evidence>
<dbReference type="KEGG" id="ppac:PAP_09575"/>
<dbReference type="eggNOG" id="arCOG05867">
    <property type="taxonomic scope" value="Archaea"/>
</dbReference>
<dbReference type="GeneID" id="24843011"/>
<evidence type="ECO:0000313" key="3">
    <source>
        <dbReference type="Proteomes" id="UP000027981"/>
    </source>
</evidence>
<feature type="coiled-coil region" evidence="1">
    <location>
        <begin position="7"/>
        <end position="62"/>
    </location>
</feature>
<dbReference type="AlphaFoldDB" id="A0A075LU97"/>
<dbReference type="EMBL" id="CP006019">
    <property type="protein sequence ID" value="AIF70290.1"/>
    <property type="molecule type" value="Genomic_DNA"/>
</dbReference>
<evidence type="ECO:0008006" key="4">
    <source>
        <dbReference type="Google" id="ProtNLM"/>
    </source>
</evidence>
<gene>
    <name evidence="2" type="ORF">PAP_09575</name>
</gene>
<dbReference type="Proteomes" id="UP000027981">
    <property type="component" value="Chromosome"/>
</dbReference>
<keyword evidence="3" id="KW-1185">Reference proteome</keyword>
<accession>A0A075LU97</accession>
<keyword evidence="1" id="KW-0175">Coiled coil</keyword>
<evidence type="ECO:0000256" key="1">
    <source>
        <dbReference type="SAM" id="Coils"/>
    </source>
</evidence>
<dbReference type="OrthoDB" id="102087at2157"/>
<proteinExistence type="predicted"/>
<dbReference type="RefSeq" id="WP_048165758.1">
    <property type="nucleotide sequence ID" value="NZ_CP006019.1"/>
</dbReference>